<proteinExistence type="predicted"/>
<evidence type="ECO:0000313" key="2">
    <source>
        <dbReference type="EMBL" id="GAG59490.1"/>
    </source>
</evidence>
<keyword evidence="1" id="KW-0812">Transmembrane</keyword>
<protein>
    <submittedName>
        <fullName evidence="2">Uncharacterized protein</fullName>
    </submittedName>
</protein>
<comment type="caution">
    <text evidence="2">The sequence shown here is derived from an EMBL/GenBank/DDBJ whole genome shotgun (WGS) entry which is preliminary data.</text>
</comment>
<dbReference type="AlphaFoldDB" id="X0YTE7"/>
<name>X0YTE7_9ZZZZ</name>
<organism evidence="2">
    <name type="scientific">marine sediment metagenome</name>
    <dbReference type="NCBI Taxonomy" id="412755"/>
    <lineage>
        <taxon>unclassified sequences</taxon>
        <taxon>metagenomes</taxon>
        <taxon>ecological metagenomes</taxon>
    </lineage>
</organism>
<accession>X0YTE7</accession>
<reference evidence="2" key="1">
    <citation type="journal article" date="2014" name="Front. Microbiol.">
        <title>High frequency of phylogenetically diverse reductive dehalogenase-homologous genes in deep subseafloor sedimentary metagenomes.</title>
        <authorList>
            <person name="Kawai M."/>
            <person name="Futagami T."/>
            <person name="Toyoda A."/>
            <person name="Takaki Y."/>
            <person name="Nishi S."/>
            <person name="Hori S."/>
            <person name="Arai W."/>
            <person name="Tsubouchi T."/>
            <person name="Morono Y."/>
            <person name="Uchiyama I."/>
            <person name="Ito T."/>
            <person name="Fujiyama A."/>
            <person name="Inagaki F."/>
            <person name="Takami H."/>
        </authorList>
    </citation>
    <scope>NUCLEOTIDE SEQUENCE</scope>
    <source>
        <strain evidence="2">Expedition CK06-06</strain>
    </source>
</reference>
<keyword evidence="1" id="KW-0472">Membrane</keyword>
<dbReference type="InterPro" id="IPR043148">
    <property type="entry name" value="TagF_C"/>
</dbReference>
<feature type="non-terminal residue" evidence="2">
    <location>
        <position position="1"/>
    </location>
</feature>
<feature type="transmembrane region" description="Helical" evidence="1">
    <location>
        <begin position="235"/>
        <end position="259"/>
    </location>
</feature>
<keyword evidence="1" id="KW-1133">Transmembrane helix</keyword>
<evidence type="ECO:0000256" key="1">
    <source>
        <dbReference type="SAM" id="Phobius"/>
    </source>
</evidence>
<sequence length="294" mass="35163">LALFKKKILYLSYDKRAYMPESEELGHHQLSWTKLRDETEKALIDLIDLGEYQLIIKPHPQQDISGYHLWLKSLTQSQRKDIFLVPGQFDTRQLIINADVVVGFQTTAIFEAMIMNKNVIYTFWSDEVFMFENYLIPFHQYTDVINCAESPDELKQYVINDQISKDNQSLNKQRSIFEEHLGAIDGCCTQRVLDSLARIVMEYRRDARRNRALQDFDRRVKTFQIQTIFKSKVKLWIWIFIHFFMRTVTCFAVHSLVFSKIKHKIDRHRNRIAELQLAKTIIARRWQMHTQERR</sequence>
<dbReference type="EMBL" id="BART01007544">
    <property type="protein sequence ID" value="GAG59490.1"/>
    <property type="molecule type" value="Genomic_DNA"/>
</dbReference>
<gene>
    <name evidence="2" type="ORF">S01H4_17157</name>
</gene>
<dbReference type="Gene3D" id="3.40.50.12580">
    <property type="match status" value="1"/>
</dbReference>